<gene>
    <name evidence="2" type="ORF">HDK90DRAFT_77247</name>
</gene>
<sequence length="245" mass="26285">MTFDRNPNLSLSLLCFPGVHHLAHNHTTRSDDTTSTATAPMATTHVSHGCCHFVVRGGNSTSRLTLSYCCGVAWPQFAAAPHHRRLGHGAGRVDELSLFLRRNTWLVFVEGCWVDAGELFSVNSRVSSRPRPCTISQQGRAGWPRLPRPAAAPPPPTFLGTRSSDDAAVAENSTPRSAESQAERGSRIEAILAARALRAGRGAVAEERGGGEDRGAWSRGDGLGCCHDFERCVDEACWAGSGVLD</sequence>
<protein>
    <submittedName>
        <fullName evidence="2">Uncharacterized protein</fullName>
    </submittedName>
</protein>
<organism evidence="2 3">
    <name type="scientific">Phyllosticta capitalensis</name>
    <dbReference type="NCBI Taxonomy" id="121624"/>
    <lineage>
        <taxon>Eukaryota</taxon>
        <taxon>Fungi</taxon>
        <taxon>Dikarya</taxon>
        <taxon>Ascomycota</taxon>
        <taxon>Pezizomycotina</taxon>
        <taxon>Dothideomycetes</taxon>
        <taxon>Dothideomycetes incertae sedis</taxon>
        <taxon>Botryosphaeriales</taxon>
        <taxon>Phyllostictaceae</taxon>
        <taxon>Phyllosticta</taxon>
    </lineage>
</organism>
<reference evidence="2 3" key="1">
    <citation type="submission" date="2024-04" db="EMBL/GenBank/DDBJ databases">
        <title>Phyllosticta paracitricarpa is synonymous to the EU quarantine fungus P. citricarpa based on phylogenomic analyses.</title>
        <authorList>
            <consortium name="Lawrence Berkeley National Laboratory"/>
            <person name="Van Ingen-Buijs V.A."/>
            <person name="Van Westerhoven A.C."/>
            <person name="Haridas S."/>
            <person name="Skiadas P."/>
            <person name="Martin F."/>
            <person name="Groenewald J.Z."/>
            <person name="Crous P.W."/>
            <person name="Seidl M.F."/>
        </authorList>
    </citation>
    <scope>NUCLEOTIDE SEQUENCE [LARGE SCALE GENOMIC DNA]</scope>
    <source>
        <strain evidence="2 3">CBS 123374</strain>
    </source>
</reference>
<dbReference type="Proteomes" id="UP001492380">
    <property type="component" value="Unassembled WGS sequence"/>
</dbReference>
<keyword evidence="3" id="KW-1185">Reference proteome</keyword>
<accession>A0ABR1YF37</accession>
<feature type="compositionally biased region" description="Polar residues" evidence="1">
    <location>
        <begin position="171"/>
        <end position="180"/>
    </location>
</feature>
<feature type="region of interest" description="Disordered" evidence="1">
    <location>
        <begin position="129"/>
        <end position="185"/>
    </location>
</feature>
<comment type="caution">
    <text evidence="2">The sequence shown here is derived from an EMBL/GenBank/DDBJ whole genome shotgun (WGS) entry which is preliminary data.</text>
</comment>
<evidence type="ECO:0000256" key="1">
    <source>
        <dbReference type="SAM" id="MobiDB-lite"/>
    </source>
</evidence>
<feature type="compositionally biased region" description="Pro residues" evidence="1">
    <location>
        <begin position="146"/>
        <end position="157"/>
    </location>
</feature>
<proteinExistence type="predicted"/>
<evidence type="ECO:0000313" key="3">
    <source>
        <dbReference type="Proteomes" id="UP001492380"/>
    </source>
</evidence>
<dbReference type="EMBL" id="JBBWRZ010000011">
    <property type="protein sequence ID" value="KAK8226116.1"/>
    <property type="molecule type" value="Genomic_DNA"/>
</dbReference>
<evidence type="ECO:0000313" key="2">
    <source>
        <dbReference type="EMBL" id="KAK8226116.1"/>
    </source>
</evidence>
<name>A0ABR1YF37_9PEZI</name>